<gene>
    <name evidence="1" type="ORF">Rhal01_02102</name>
</gene>
<keyword evidence="2" id="KW-1185">Reference proteome</keyword>
<accession>A0ABP9V4B4</accession>
<dbReference type="Proteomes" id="UP001424741">
    <property type="component" value="Unassembled WGS sequence"/>
</dbReference>
<dbReference type="EMBL" id="BAABRL010000006">
    <property type="protein sequence ID" value="GAA5495921.1"/>
    <property type="molecule type" value="Genomic_DNA"/>
</dbReference>
<name>A0ABP9V4B4_9BACT</name>
<evidence type="ECO:0000313" key="2">
    <source>
        <dbReference type="Proteomes" id="UP001424741"/>
    </source>
</evidence>
<evidence type="ECO:0000313" key="1">
    <source>
        <dbReference type="EMBL" id="GAA5495921.1"/>
    </source>
</evidence>
<comment type="caution">
    <text evidence="1">The sequence shown here is derived from an EMBL/GenBank/DDBJ whole genome shotgun (WGS) entry which is preliminary data.</text>
</comment>
<dbReference type="RefSeq" id="WP_346188657.1">
    <property type="nucleotide sequence ID" value="NZ_BAABRL010000006.1"/>
</dbReference>
<organism evidence="1 2">
    <name type="scientific">Rubritalea halochordaticola</name>
    <dbReference type="NCBI Taxonomy" id="714537"/>
    <lineage>
        <taxon>Bacteria</taxon>
        <taxon>Pseudomonadati</taxon>
        <taxon>Verrucomicrobiota</taxon>
        <taxon>Verrucomicrobiia</taxon>
        <taxon>Verrucomicrobiales</taxon>
        <taxon>Rubritaleaceae</taxon>
        <taxon>Rubritalea</taxon>
    </lineage>
</organism>
<sequence>MEYDLNESKETLLRFIRCGEGERDVEDTTEFCCALVQEDTQDELWDFLIGEVRGVESQDLRESLCIGIFEVLAEAPVHPLWLRKLPGLLADPELYWVVVRAYRYYQEGLFKHLKLVDRSARGITGRGVSC</sequence>
<proteinExistence type="predicted"/>
<protein>
    <submittedName>
        <fullName evidence="1">Uncharacterized protein</fullName>
    </submittedName>
</protein>
<reference evidence="1 2" key="1">
    <citation type="submission" date="2024-02" db="EMBL/GenBank/DDBJ databases">
        <title>Rubritalea halochordaticola NBRC 107102.</title>
        <authorList>
            <person name="Ichikawa N."/>
            <person name="Katano-Makiyama Y."/>
            <person name="Hidaka K."/>
        </authorList>
    </citation>
    <scope>NUCLEOTIDE SEQUENCE [LARGE SCALE GENOMIC DNA]</scope>
    <source>
        <strain evidence="1 2">NBRC 107102</strain>
    </source>
</reference>